<reference evidence="2 3" key="1">
    <citation type="submission" date="2018-09" db="EMBL/GenBank/DDBJ databases">
        <title>Genomic investigation of the strawberry pathogen Phytophthora fragariae indicates pathogenicity is determined by transcriptional variation in three key races.</title>
        <authorList>
            <person name="Adams T.M."/>
            <person name="Armitage A.D."/>
            <person name="Sobczyk M.K."/>
            <person name="Bates H.J."/>
            <person name="Dunwell J.M."/>
            <person name="Nellist C.F."/>
            <person name="Harrison R.J."/>
        </authorList>
    </citation>
    <scope>NUCLEOTIDE SEQUENCE [LARGE SCALE GENOMIC DNA]</scope>
    <source>
        <strain evidence="2 3">SCRP249</strain>
    </source>
</reference>
<feature type="compositionally biased region" description="Low complexity" evidence="1">
    <location>
        <begin position="59"/>
        <end position="114"/>
    </location>
</feature>
<feature type="region of interest" description="Disordered" evidence="1">
    <location>
        <begin position="218"/>
        <end position="277"/>
    </location>
</feature>
<feature type="region of interest" description="Disordered" evidence="1">
    <location>
        <begin position="1"/>
        <end position="21"/>
    </location>
</feature>
<sequence length="316" mass="35944">MECMEAIMTATSSDDEHAPQATCHETHLSASQVQEHQQQHAHRFEGLPSANVPRRHPSTPHFQQQQQHPPTPHFQQQQQHPSTPHFQQQQHLTMPHYQQQQQLLVHHSTPHFQQHPPPLSSPQQQQPPPPLTAPIPHFQNVSMPNYTQLQHHQQRAQYQHFGFEGWASLLQLLSSALSQVQHQLQSATLPLQPTAAGPFVGDVSAHGQHQYTVSVPAQGQQWRAGTPPQGPTHSSSTSASLRTVDAALQEARPPQQVDEYVSRESGEPDTLPTPPNMYKIKKQHRKEMWGFIRLVRDDRFAEIPKKELHSDHARYL</sequence>
<evidence type="ECO:0000313" key="3">
    <source>
        <dbReference type="Proteomes" id="UP000429607"/>
    </source>
</evidence>
<accession>A0A6A3H5U9</accession>
<dbReference type="AlphaFoldDB" id="A0A6A3H5U9"/>
<feature type="compositionally biased region" description="Pro residues" evidence="1">
    <location>
        <begin position="115"/>
        <end position="133"/>
    </location>
</feature>
<evidence type="ECO:0000256" key="1">
    <source>
        <dbReference type="SAM" id="MobiDB-lite"/>
    </source>
</evidence>
<feature type="compositionally biased region" description="Polar residues" evidence="1">
    <location>
        <begin position="231"/>
        <end position="241"/>
    </location>
</feature>
<dbReference type="Proteomes" id="UP000429607">
    <property type="component" value="Unassembled WGS sequence"/>
</dbReference>
<protein>
    <submittedName>
        <fullName evidence="2">Uncharacterized protein</fullName>
    </submittedName>
</protein>
<comment type="caution">
    <text evidence="2">The sequence shown here is derived from an EMBL/GenBank/DDBJ whole genome shotgun (WGS) entry which is preliminary data.</text>
</comment>
<feature type="region of interest" description="Disordered" evidence="1">
    <location>
        <begin position="48"/>
        <end position="135"/>
    </location>
</feature>
<gene>
    <name evidence="2" type="ORF">PR001_g28972</name>
</gene>
<evidence type="ECO:0000313" key="2">
    <source>
        <dbReference type="EMBL" id="KAE8964690.1"/>
    </source>
</evidence>
<proteinExistence type="predicted"/>
<organism evidence="2 3">
    <name type="scientific">Phytophthora rubi</name>
    <dbReference type="NCBI Taxonomy" id="129364"/>
    <lineage>
        <taxon>Eukaryota</taxon>
        <taxon>Sar</taxon>
        <taxon>Stramenopiles</taxon>
        <taxon>Oomycota</taxon>
        <taxon>Peronosporomycetes</taxon>
        <taxon>Peronosporales</taxon>
        <taxon>Peronosporaceae</taxon>
        <taxon>Phytophthora</taxon>
    </lineage>
</organism>
<name>A0A6A3H5U9_9STRA</name>
<dbReference type="EMBL" id="QXFV01005508">
    <property type="protein sequence ID" value="KAE8964690.1"/>
    <property type="molecule type" value="Genomic_DNA"/>
</dbReference>